<comment type="similarity">
    <text evidence="1">Belongs to the YciI family.</text>
</comment>
<gene>
    <name evidence="3" type="ORF">KSB_49790</name>
</gene>
<feature type="domain" description="YCII-related" evidence="2">
    <location>
        <begin position="12"/>
        <end position="88"/>
    </location>
</feature>
<dbReference type="EMBL" id="BNJG01000002">
    <property type="protein sequence ID" value="GHO56504.1"/>
    <property type="molecule type" value="Genomic_DNA"/>
</dbReference>
<organism evidence="3 4">
    <name type="scientific">Ktedonobacter robiniae</name>
    <dbReference type="NCBI Taxonomy" id="2778365"/>
    <lineage>
        <taxon>Bacteria</taxon>
        <taxon>Bacillati</taxon>
        <taxon>Chloroflexota</taxon>
        <taxon>Ktedonobacteria</taxon>
        <taxon>Ktedonobacterales</taxon>
        <taxon>Ktedonobacteraceae</taxon>
        <taxon>Ktedonobacter</taxon>
    </lineage>
</organism>
<dbReference type="PANTHER" id="PTHR37828">
    <property type="entry name" value="GSR2449 PROTEIN"/>
    <property type="match status" value="1"/>
</dbReference>
<sequence>MTQSTTHYYILNLIYTRPLAEVELLIDEHSHYLQSAFDRGDFLLSGRKDPWTGGIILAKASSQEAIQAIIAQDPLLKANVTRYEVIEFHPTRANTDFSSVLASKKK</sequence>
<accession>A0ABQ3UUI3</accession>
<dbReference type="RefSeq" id="WP_201372988.1">
    <property type="nucleotide sequence ID" value="NZ_BNJG01000002.1"/>
</dbReference>
<dbReference type="Pfam" id="PF03795">
    <property type="entry name" value="YCII"/>
    <property type="match status" value="1"/>
</dbReference>
<dbReference type="InterPro" id="IPR011008">
    <property type="entry name" value="Dimeric_a/b-barrel"/>
</dbReference>
<evidence type="ECO:0000259" key="2">
    <source>
        <dbReference type="Pfam" id="PF03795"/>
    </source>
</evidence>
<evidence type="ECO:0000313" key="4">
    <source>
        <dbReference type="Proteomes" id="UP000654345"/>
    </source>
</evidence>
<keyword evidence="4" id="KW-1185">Reference proteome</keyword>
<dbReference type="Proteomes" id="UP000654345">
    <property type="component" value="Unassembled WGS sequence"/>
</dbReference>
<name>A0ABQ3UUI3_9CHLR</name>
<dbReference type="PANTHER" id="PTHR37828:SF1">
    <property type="entry name" value="YCII-RELATED DOMAIN-CONTAINING PROTEIN"/>
    <property type="match status" value="1"/>
</dbReference>
<evidence type="ECO:0000256" key="1">
    <source>
        <dbReference type="ARBA" id="ARBA00007689"/>
    </source>
</evidence>
<dbReference type="SUPFAM" id="SSF54909">
    <property type="entry name" value="Dimeric alpha+beta barrel"/>
    <property type="match status" value="1"/>
</dbReference>
<proteinExistence type="inferred from homology"/>
<dbReference type="Gene3D" id="3.30.70.1060">
    <property type="entry name" value="Dimeric alpha+beta barrel"/>
    <property type="match status" value="1"/>
</dbReference>
<protein>
    <recommendedName>
        <fullName evidence="2">YCII-related domain-containing protein</fullName>
    </recommendedName>
</protein>
<comment type="caution">
    <text evidence="3">The sequence shown here is derived from an EMBL/GenBank/DDBJ whole genome shotgun (WGS) entry which is preliminary data.</text>
</comment>
<reference evidence="3 4" key="1">
    <citation type="journal article" date="2021" name="Int. J. Syst. Evol. Microbiol.">
        <title>Reticulibacter mediterranei gen. nov., sp. nov., within the new family Reticulibacteraceae fam. nov., and Ktedonospora formicarum gen. nov., sp. nov., Ktedonobacter robiniae sp. nov., Dictyobacter formicarum sp. nov. and Dictyobacter arantiisoli sp. nov., belonging to the class Ktedonobacteria.</title>
        <authorList>
            <person name="Yabe S."/>
            <person name="Zheng Y."/>
            <person name="Wang C.M."/>
            <person name="Sakai Y."/>
            <person name="Abe K."/>
            <person name="Yokota A."/>
            <person name="Donadio S."/>
            <person name="Cavaletti L."/>
            <person name="Monciardini P."/>
        </authorList>
    </citation>
    <scope>NUCLEOTIDE SEQUENCE [LARGE SCALE GENOMIC DNA]</scope>
    <source>
        <strain evidence="3 4">SOSP1-30</strain>
    </source>
</reference>
<dbReference type="InterPro" id="IPR005545">
    <property type="entry name" value="YCII"/>
</dbReference>
<evidence type="ECO:0000313" key="3">
    <source>
        <dbReference type="EMBL" id="GHO56504.1"/>
    </source>
</evidence>